<organism evidence="2 3">
    <name type="scientific">Mangrovicoccus algicola</name>
    <dbReference type="NCBI Taxonomy" id="2771008"/>
    <lineage>
        <taxon>Bacteria</taxon>
        <taxon>Pseudomonadati</taxon>
        <taxon>Pseudomonadota</taxon>
        <taxon>Alphaproteobacteria</taxon>
        <taxon>Rhodobacterales</taxon>
        <taxon>Paracoccaceae</taxon>
        <taxon>Mangrovicoccus</taxon>
    </lineage>
</organism>
<gene>
    <name evidence="2" type="ORF">ICN82_16290</name>
</gene>
<dbReference type="Proteomes" id="UP000609121">
    <property type="component" value="Unassembled WGS sequence"/>
</dbReference>
<dbReference type="RefSeq" id="WP_193184759.1">
    <property type="nucleotide sequence ID" value="NZ_JACVXA010000058.1"/>
</dbReference>
<evidence type="ECO:0000313" key="2">
    <source>
        <dbReference type="EMBL" id="MBE3639763.1"/>
    </source>
</evidence>
<dbReference type="AlphaFoldDB" id="A0A8J7D0P9"/>
<keyword evidence="3" id="KW-1185">Reference proteome</keyword>
<evidence type="ECO:0000256" key="1">
    <source>
        <dbReference type="SAM" id="Phobius"/>
    </source>
</evidence>
<proteinExistence type="predicted"/>
<dbReference type="PANTHER" id="PTHR41795:SF1">
    <property type="entry name" value="EXOPOLYSACCHARIDE SYNTHESIS PROTEIN"/>
    <property type="match status" value="1"/>
</dbReference>
<comment type="caution">
    <text evidence="2">The sequence shown here is derived from an EMBL/GenBank/DDBJ whole genome shotgun (WGS) entry which is preliminary data.</text>
</comment>
<reference evidence="2" key="1">
    <citation type="submission" date="2020-09" db="EMBL/GenBank/DDBJ databases">
        <title>A novel bacterium of genus Mangrovicoccus, isolated from South China Sea.</title>
        <authorList>
            <person name="Huang H."/>
            <person name="Mo K."/>
            <person name="Hu Y."/>
        </authorList>
    </citation>
    <scope>NUCLEOTIDE SEQUENCE</scope>
    <source>
        <strain evidence="2">HB182678</strain>
    </source>
</reference>
<dbReference type="EMBL" id="JACVXA010000058">
    <property type="protein sequence ID" value="MBE3639763.1"/>
    <property type="molecule type" value="Genomic_DNA"/>
</dbReference>
<feature type="transmembrane region" description="Helical" evidence="1">
    <location>
        <begin position="151"/>
        <end position="171"/>
    </location>
</feature>
<evidence type="ECO:0000313" key="3">
    <source>
        <dbReference type="Proteomes" id="UP000609121"/>
    </source>
</evidence>
<feature type="transmembrane region" description="Helical" evidence="1">
    <location>
        <begin position="125"/>
        <end position="145"/>
    </location>
</feature>
<accession>A0A8J7D0P9</accession>
<feature type="transmembrane region" description="Helical" evidence="1">
    <location>
        <begin position="47"/>
        <end position="76"/>
    </location>
</feature>
<dbReference type="InterPro" id="IPR010331">
    <property type="entry name" value="ExoD"/>
</dbReference>
<dbReference type="PIRSF" id="PIRSF033239">
    <property type="entry name" value="ExoD"/>
    <property type="match status" value="1"/>
</dbReference>
<protein>
    <submittedName>
        <fullName evidence="2">Exopolysaccharide biosynthesis protein</fullName>
    </submittedName>
</protein>
<feature type="transmembrane region" description="Helical" evidence="1">
    <location>
        <begin position="178"/>
        <end position="198"/>
    </location>
</feature>
<keyword evidence="1" id="KW-0812">Transmembrane</keyword>
<dbReference type="PANTHER" id="PTHR41795">
    <property type="entry name" value="EXOPOLYSACCHARIDE SYNTHESIS PROTEIN"/>
    <property type="match status" value="1"/>
</dbReference>
<dbReference type="Pfam" id="PF06055">
    <property type="entry name" value="ExoD"/>
    <property type="match status" value="1"/>
</dbReference>
<sequence length="204" mass="21143">MSQEHIEPGPAAVPELVDRLDDLASDCDEVPLGRLIEEIGAQGHAPLLMIVAALMILPLGMIPGIGGALGLIAAAIGLQMLLGRHGVWTPGFIRRRSLPAGKLRGAVDRMRPPARWLRRRLHIRLEALSSGRVSLSLIALVLIAAGGSLVVLGAIPIATPLMGLPIAIFALGILSRDGVVVAVGWGVLCLSVLGVALGSQTLSG</sequence>
<name>A0A8J7D0P9_9RHOB</name>
<keyword evidence="1" id="KW-1133">Transmembrane helix</keyword>
<keyword evidence="1" id="KW-0472">Membrane</keyword>